<dbReference type="AlphaFoldDB" id="A0A2K1NZV7"/>
<keyword evidence="1" id="KW-0282">Flagellum</keyword>
<organism evidence="1 2">
    <name type="scientific">Petrotoga olearia DSM 13574</name>
    <dbReference type="NCBI Taxonomy" id="1122955"/>
    <lineage>
        <taxon>Bacteria</taxon>
        <taxon>Thermotogati</taxon>
        <taxon>Thermotogota</taxon>
        <taxon>Thermotogae</taxon>
        <taxon>Petrotogales</taxon>
        <taxon>Petrotogaceae</taxon>
        <taxon>Petrotoga</taxon>
    </lineage>
</organism>
<dbReference type="OrthoDB" id="9799867at2"/>
<evidence type="ECO:0000313" key="2">
    <source>
        <dbReference type="Proteomes" id="UP000236434"/>
    </source>
</evidence>
<dbReference type="Gene3D" id="3.30.160.170">
    <property type="entry name" value="FlaG-like"/>
    <property type="match status" value="1"/>
</dbReference>
<protein>
    <submittedName>
        <fullName evidence="1">Flagellar protein FlaG</fullName>
    </submittedName>
</protein>
<dbReference type="SUPFAM" id="SSF160214">
    <property type="entry name" value="FlaG-like"/>
    <property type="match status" value="1"/>
</dbReference>
<dbReference type="InterPro" id="IPR005186">
    <property type="entry name" value="FlaG"/>
</dbReference>
<evidence type="ECO:0000313" key="1">
    <source>
        <dbReference type="EMBL" id="PNR96066.1"/>
    </source>
</evidence>
<name>A0A2K1NZV7_9BACT</name>
<proteinExistence type="predicted"/>
<dbReference type="PANTHER" id="PTHR37166">
    <property type="entry name" value="PROTEIN FLAG"/>
    <property type="match status" value="1"/>
</dbReference>
<reference evidence="1 2" key="1">
    <citation type="submission" date="2013-12" db="EMBL/GenBank/DDBJ databases">
        <title>Comparative genomics of Petrotoga isolates.</title>
        <authorList>
            <person name="Nesbo C.L."/>
            <person name="Charchuk R."/>
            <person name="Chow K."/>
        </authorList>
    </citation>
    <scope>NUCLEOTIDE SEQUENCE [LARGE SCALE GENOMIC DNA]</scope>
    <source>
        <strain evidence="1 2">DSM 13574</strain>
    </source>
</reference>
<keyword evidence="1" id="KW-0966">Cell projection</keyword>
<dbReference type="EMBL" id="AZRL01000016">
    <property type="protein sequence ID" value="PNR96066.1"/>
    <property type="molecule type" value="Genomic_DNA"/>
</dbReference>
<accession>A0A2K1NZV7</accession>
<dbReference type="RefSeq" id="WP_103067120.1">
    <property type="nucleotide sequence ID" value="NZ_AZRL01000016.1"/>
</dbReference>
<dbReference type="InterPro" id="IPR035924">
    <property type="entry name" value="FlaG-like_sf"/>
</dbReference>
<dbReference type="PANTHER" id="PTHR37166:SF1">
    <property type="entry name" value="PROTEIN FLAG"/>
    <property type="match status" value="1"/>
</dbReference>
<dbReference type="Pfam" id="PF03646">
    <property type="entry name" value="FlaG"/>
    <property type="match status" value="1"/>
</dbReference>
<gene>
    <name evidence="1" type="ORF">X929_06070</name>
</gene>
<keyword evidence="1" id="KW-0969">Cilium</keyword>
<dbReference type="Proteomes" id="UP000236434">
    <property type="component" value="Unassembled WGS sequence"/>
</dbReference>
<sequence length="124" mass="14019">MGISNIGGKEDFSINNPISNRQQIQMANANLRNPENSNQPIQKEEVMPDELDKVTKIIEDRLKKLSNIFKGEAKFEIERDLDIIVVKIIDKDSKQIIRQIPPEVSVKLAKALNDVQGILLDEIA</sequence>
<comment type="caution">
    <text evidence="1">The sequence shown here is derived from an EMBL/GenBank/DDBJ whole genome shotgun (WGS) entry which is preliminary data.</text>
</comment>